<dbReference type="Proteomes" id="UP000189933">
    <property type="component" value="Unassembled WGS sequence"/>
</dbReference>
<dbReference type="SUPFAM" id="SSF48371">
    <property type="entry name" value="ARM repeat"/>
    <property type="match status" value="1"/>
</dbReference>
<organism evidence="1 2">
    <name type="scientific">Carboxydocella sporoproducens DSM 16521</name>
    <dbReference type="NCBI Taxonomy" id="1121270"/>
    <lineage>
        <taxon>Bacteria</taxon>
        <taxon>Bacillati</taxon>
        <taxon>Bacillota</taxon>
        <taxon>Clostridia</taxon>
        <taxon>Eubacteriales</taxon>
        <taxon>Clostridiales Family XVI. Incertae Sedis</taxon>
        <taxon>Carboxydocella</taxon>
    </lineage>
</organism>
<sequence>MIIEMVEVLGVRMMQDREHDLNPKTDPQFPRAIDLSGQQLALFRALKRWHSDLAQMYLGALLVMRDENNPDALALAAHGIRELMEKLPTFVDVPLKANKEALKPKVQKIEEKWNQVISKSSCYAEGAWCGKIDNPLRQLLRHLQDFFTWFNDHHPRRREEIRQTLRQLDSPDRLLPSTIEDLNVSAWIKMREFFNKVAHHGSSPRKQEFLQQLDALERFLLDRFNPRTFDDFRNIDAILEEENEIKPEVVSESLELIKKRAASYEYFFSRLDSPAWIEPLYQKGFFSNPPPAERDRDYIRFPIWSESRYLVRMARLPEGQEQVLQIALQIPETDNVRVLEDLADIALSLPPSMATRFVPKAKEWFEVPHHLLLPVKLGALVAHLAKGGEEDAALDLARTVLAVVPDRETAPNQEEGGIFTPSPQPRSCFDPWEYEDILKKHVPILVEATGERALELLCDILESAISLSRHDEKGGELKDYSHVWRPAIEDHAQNYPHGFKDFLVTAVRDAAEYLVQQNPTKVSHLVTRLEARRWSIFQRIALHLLRCFPDAAESLIAERLTDHARFNNPNLRYEYVLLARDCFSRLSQKDQETILGWIAEGPNLKDWKDYWERCTEDYEAERYKKIWQRDRLAPLADALPAAWKRYYNELIQEFGPAEHPEFLVYSEGTWVGPTSPKSTDELRAMSIEELVAYLRTWEPQEGWRSPSPEGLGRELSAFVASEPERFAAAALRFKGLDPTYVRSLLRGLCDAARNGHVFSWEQAIDLAQWIVEQNQEIPERKSECAERDPGWGWTRRTIAELLSTGFDHGPAEIPFDLRERVWVVLRPLTDDPDPTPEHEARFGGPNMDPAALSINTTRGEAIHAVVRYALWVHRHLEAEVGQTRVERGFDEMPEVREVLEFHLDPNREPSVAVRAVYGQWFPWLVLLDAQWAAAQKSHIFSAAPERVHLRDAAWETYIIFCQPYDKVFDILKDEYGWAIKRIGSQTVNHRHLRDPNQRLAEHIMELYWRGKLALDEPGGLLDQFYAKADDALRGHAIDFVGRSLMNSEGEVSAQIIDRLKALWENRVAAALTALSPAEFTEELSAFGWWFASGKFELNWALSQLKVVLELVQKVEPDHIVVERLAGIAESHPLDAVYCLNAMLLGEKEGWRIMALKDEARTILEKALESTDTEARIAAEELINRLGARGYWEFGDLLKKIDRQITTTD</sequence>
<dbReference type="RefSeq" id="WP_078666633.1">
    <property type="nucleotide sequence ID" value="NZ_FUXM01000057.1"/>
</dbReference>
<protein>
    <submittedName>
        <fullName evidence="1">Uncharacterized protein</fullName>
    </submittedName>
</protein>
<reference evidence="2" key="1">
    <citation type="submission" date="2017-02" db="EMBL/GenBank/DDBJ databases">
        <authorList>
            <person name="Varghese N."/>
            <person name="Submissions S."/>
        </authorList>
    </citation>
    <scope>NUCLEOTIDE SEQUENCE [LARGE SCALE GENOMIC DNA]</scope>
    <source>
        <strain evidence="2">DSM 16521</strain>
    </source>
</reference>
<dbReference type="AlphaFoldDB" id="A0A1T4SI08"/>
<dbReference type="InterPro" id="IPR016024">
    <property type="entry name" value="ARM-type_fold"/>
</dbReference>
<gene>
    <name evidence="1" type="ORF">SAMN02745885_02682</name>
</gene>
<dbReference type="OrthoDB" id="9765709at2"/>
<proteinExistence type="predicted"/>
<accession>A0A1T4SI08</accession>
<evidence type="ECO:0000313" key="1">
    <source>
        <dbReference type="EMBL" id="SKA27471.1"/>
    </source>
</evidence>
<dbReference type="EMBL" id="FUXM01000057">
    <property type="protein sequence ID" value="SKA27471.1"/>
    <property type="molecule type" value="Genomic_DNA"/>
</dbReference>
<name>A0A1T4SI08_9FIRM</name>
<evidence type="ECO:0000313" key="2">
    <source>
        <dbReference type="Proteomes" id="UP000189933"/>
    </source>
</evidence>
<keyword evidence="2" id="KW-1185">Reference proteome</keyword>